<evidence type="ECO:0000313" key="4">
    <source>
        <dbReference type="Proteomes" id="UP000639772"/>
    </source>
</evidence>
<proteinExistence type="predicted"/>
<comment type="caution">
    <text evidence="3">The sequence shown here is derived from an EMBL/GenBank/DDBJ whole genome shotgun (WGS) entry which is preliminary data.</text>
</comment>
<evidence type="ECO:0000256" key="2">
    <source>
        <dbReference type="SAM" id="Phobius"/>
    </source>
</evidence>
<feature type="region of interest" description="Disordered" evidence="1">
    <location>
        <begin position="79"/>
        <end position="108"/>
    </location>
</feature>
<reference evidence="3 4" key="1">
    <citation type="journal article" date="2020" name="Nat. Food">
        <title>A phased Vanilla planifolia genome enables genetic improvement of flavour and production.</title>
        <authorList>
            <person name="Hasing T."/>
            <person name="Tang H."/>
            <person name="Brym M."/>
            <person name="Khazi F."/>
            <person name="Huang T."/>
            <person name="Chambers A.H."/>
        </authorList>
    </citation>
    <scope>NUCLEOTIDE SEQUENCE [LARGE SCALE GENOMIC DNA]</scope>
    <source>
        <tissue evidence="3">Leaf</tissue>
    </source>
</reference>
<feature type="compositionally biased region" description="Acidic residues" evidence="1">
    <location>
        <begin position="79"/>
        <end position="100"/>
    </location>
</feature>
<dbReference type="AlphaFoldDB" id="A0A835V6R9"/>
<organism evidence="3 4">
    <name type="scientific">Vanilla planifolia</name>
    <name type="common">Vanilla</name>
    <dbReference type="NCBI Taxonomy" id="51239"/>
    <lineage>
        <taxon>Eukaryota</taxon>
        <taxon>Viridiplantae</taxon>
        <taxon>Streptophyta</taxon>
        <taxon>Embryophyta</taxon>
        <taxon>Tracheophyta</taxon>
        <taxon>Spermatophyta</taxon>
        <taxon>Magnoliopsida</taxon>
        <taxon>Liliopsida</taxon>
        <taxon>Asparagales</taxon>
        <taxon>Orchidaceae</taxon>
        <taxon>Vanilloideae</taxon>
        <taxon>Vanilleae</taxon>
        <taxon>Vanilla</taxon>
    </lineage>
</organism>
<dbReference type="OrthoDB" id="779326at2759"/>
<keyword evidence="2" id="KW-0472">Membrane</keyword>
<evidence type="ECO:0000313" key="3">
    <source>
        <dbReference type="EMBL" id="KAG0487492.1"/>
    </source>
</evidence>
<dbReference type="Proteomes" id="UP000639772">
    <property type="component" value="Unassembled WGS sequence"/>
</dbReference>
<gene>
    <name evidence="3" type="ORF">HPP92_009587</name>
</gene>
<dbReference type="EMBL" id="JADCNM010000004">
    <property type="protein sequence ID" value="KAG0487492.1"/>
    <property type="molecule type" value="Genomic_DNA"/>
</dbReference>
<keyword evidence="2" id="KW-1133">Transmembrane helix</keyword>
<dbReference type="PANTHER" id="PTHR36715:SF1">
    <property type="entry name" value="PROTEIN, PUTATIVE-RELATED"/>
    <property type="match status" value="1"/>
</dbReference>
<evidence type="ECO:0000256" key="1">
    <source>
        <dbReference type="SAM" id="MobiDB-lite"/>
    </source>
</evidence>
<keyword evidence="2" id="KW-0812">Transmembrane</keyword>
<sequence length="261" mass="28175">MELTLIEDGLSRLEKPSLVTEIILSTDPGSFWTLTFILLVGVGATAIGVLLSKIHLPRFRRRKALIPLPSFYSFGEDDDDDISLAHTDDEEEEEETDMEGEEKSGEFNEEDVNQVGNLSSSFSFTDLVGGMDVVKPWEGIGLGFDRSRAAVSLFDLNHGEGLRSFYRGGNDMQALDLASPAEVISATDATGGAVVKVWDLRTGDDTPVVAARSSLRQRLTGIAAREGKVYIGSDGGEVAALDLRNLAQVELGGGQSYVSWS</sequence>
<dbReference type="PANTHER" id="PTHR36715">
    <property type="entry name" value="BNAANNG41370D PROTEIN"/>
    <property type="match status" value="1"/>
</dbReference>
<protein>
    <submittedName>
        <fullName evidence="3">Uncharacterized protein</fullName>
    </submittedName>
</protein>
<feature type="transmembrane region" description="Helical" evidence="2">
    <location>
        <begin position="31"/>
        <end position="52"/>
    </location>
</feature>
<name>A0A835V6R9_VANPL</name>
<accession>A0A835V6R9</accession>